<evidence type="ECO:0000256" key="1">
    <source>
        <dbReference type="ARBA" id="ARBA00006611"/>
    </source>
</evidence>
<feature type="domain" description="Bacterial type II secretion system protein E" evidence="2">
    <location>
        <begin position="199"/>
        <end position="213"/>
    </location>
</feature>
<dbReference type="InterPro" id="IPR001482">
    <property type="entry name" value="T2SS/T4SS_dom"/>
</dbReference>
<dbReference type="PANTHER" id="PTHR30486">
    <property type="entry name" value="TWITCHING MOTILITY PROTEIN PILT"/>
    <property type="match status" value="1"/>
</dbReference>
<evidence type="ECO:0000313" key="4">
    <source>
        <dbReference type="Proteomes" id="UP000595074"/>
    </source>
</evidence>
<dbReference type="PROSITE" id="PS00662">
    <property type="entry name" value="T2SP_E"/>
    <property type="match status" value="1"/>
</dbReference>
<evidence type="ECO:0000259" key="2">
    <source>
        <dbReference type="PROSITE" id="PS00662"/>
    </source>
</evidence>
<dbReference type="InterPro" id="IPR027417">
    <property type="entry name" value="P-loop_NTPase"/>
</dbReference>
<evidence type="ECO:0000313" key="3">
    <source>
        <dbReference type="EMBL" id="QOR62920.1"/>
    </source>
</evidence>
<dbReference type="AlphaFoldDB" id="A0A7M1S9B1"/>
<accession>A0A7M1S9B1</accession>
<dbReference type="InterPro" id="IPR003593">
    <property type="entry name" value="AAA+_ATPase"/>
</dbReference>
<dbReference type="Gene3D" id="3.30.450.90">
    <property type="match status" value="1"/>
</dbReference>
<name>A0A7M1S9B1_9BACT</name>
<dbReference type="NCBIfam" id="TIGR01420">
    <property type="entry name" value="pilT_fam"/>
    <property type="match status" value="1"/>
</dbReference>
<dbReference type="EMBL" id="CP063164">
    <property type="protein sequence ID" value="QOR62920.1"/>
    <property type="molecule type" value="Genomic_DNA"/>
</dbReference>
<keyword evidence="4" id="KW-1185">Reference proteome</keyword>
<dbReference type="InterPro" id="IPR050921">
    <property type="entry name" value="T4SS_GSP_E_ATPase"/>
</dbReference>
<reference evidence="3 4" key="1">
    <citation type="submission" date="2020-10" db="EMBL/GenBank/DDBJ databases">
        <title>The genome of sulfurovum sp.</title>
        <authorList>
            <person name="Xie S."/>
            <person name="Shao Z."/>
            <person name="Jiang L."/>
        </authorList>
    </citation>
    <scope>NUCLEOTIDE SEQUENCE [LARGE SCALE GENOMIC DNA]</scope>
    <source>
        <strain evidence="3 4">ST-419</strain>
    </source>
</reference>
<dbReference type="Proteomes" id="UP000595074">
    <property type="component" value="Chromosome"/>
</dbReference>
<dbReference type="GO" id="GO:0016887">
    <property type="term" value="F:ATP hydrolysis activity"/>
    <property type="evidence" value="ECO:0007669"/>
    <property type="project" value="InterPro"/>
</dbReference>
<dbReference type="GO" id="GO:0005524">
    <property type="term" value="F:ATP binding"/>
    <property type="evidence" value="ECO:0007669"/>
    <property type="project" value="InterPro"/>
</dbReference>
<dbReference type="PANTHER" id="PTHR30486:SF12">
    <property type="entry name" value="TYPE IV PILUS ATPASE PILU"/>
    <property type="match status" value="1"/>
</dbReference>
<dbReference type="Gene3D" id="3.40.50.300">
    <property type="entry name" value="P-loop containing nucleotide triphosphate hydrolases"/>
    <property type="match status" value="1"/>
</dbReference>
<organism evidence="3 4">
    <name type="scientific">Sulfurovum indicum</name>
    <dbReference type="NCBI Taxonomy" id="2779528"/>
    <lineage>
        <taxon>Bacteria</taxon>
        <taxon>Pseudomonadati</taxon>
        <taxon>Campylobacterota</taxon>
        <taxon>Epsilonproteobacteria</taxon>
        <taxon>Campylobacterales</taxon>
        <taxon>Sulfurovaceae</taxon>
        <taxon>Sulfurovum</taxon>
    </lineage>
</organism>
<dbReference type="Pfam" id="PF00437">
    <property type="entry name" value="T2SSE"/>
    <property type="match status" value="1"/>
</dbReference>
<protein>
    <submittedName>
        <fullName evidence="3">PilT/PilU family type 4a pilus ATPase</fullName>
    </submittedName>
</protein>
<proteinExistence type="inferred from homology"/>
<sequence>MSIEEVEERLNRWLYMLISIEGADLHIKSNSPLYARLKSDIVQLSKEVSDDKLLKELVVFLTHDSYEAFDRKKEYDGAYKLDEQYRFRFNIFQHINGVSIAFRLIPDKIRTLEELNLPLALKKLVDLRRGLILVTGTTGSGKTTTLATLIEMINQKHPRHIITIEDPVEYVFKDKKSIVEQRELGINTYSFDTALRAALREDPDIIMVGEIRDTATAESIVQAVNTGHLVFSTVHTLNAQETIDRVIGLFPAREQNRVRQVIASTLEATISQRLVEGADGNMIPAVEMMFKTPLVQELIRSKRDNELPDAIAKEGIMYDSVLFDRALFDLTLNEKITEDQAYEYASSPADLKLMFTLSNEYAAKKHAKKEEDIGFKSE</sequence>
<dbReference type="InterPro" id="IPR006321">
    <property type="entry name" value="PilT/PilU"/>
</dbReference>
<dbReference type="SUPFAM" id="SSF52540">
    <property type="entry name" value="P-loop containing nucleoside triphosphate hydrolases"/>
    <property type="match status" value="1"/>
</dbReference>
<dbReference type="KEGG" id="sinu:IMZ28_05510"/>
<gene>
    <name evidence="3" type="ORF">IMZ28_05510</name>
</gene>
<comment type="similarity">
    <text evidence="1">Belongs to the GSP E family.</text>
</comment>
<dbReference type="SMART" id="SM00382">
    <property type="entry name" value="AAA"/>
    <property type="match status" value="1"/>
</dbReference>
<dbReference type="RefSeq" id="WP_197549737.1">
    <property type="nucleotide sequence ID" value="NZ_CP063164.1"/>
</dbReference>